<proteinExistence type="predicted"/>
<accession>A0A4S8KMV4</accession>
<evidence type="ECO:0000313" key="3">
    <source>
        <dbReference type="Proteomes" id="UP000297245"/>
    </source>
</evidence>
<dbReference type="Proteomes" id="UP000297245">
    <property type="component" value="Unassembled WGS sequence"/>
</dbReference>
<feature type="compositionally biased region" description="Low complexity" evidence="1">
    <location>
        <begin position="125"/>
        <end position="143"/>
    </location>
</feature>
<feature type="region of interest" description="Disordered" evidence="1">
    <location>
        <begin position="115"/>
        <end position="169"/>
    </location>
</feature>
<organism evidence="2 3">
    <name type="scientific">Dendrothele bispora (strain CBS 962.96)</name>
    <dbReference type="NCBI Taxonomy" id="1314807"/>
    <lineage>
        <taxon>Eukaryota</taxon>
        <taxon>Fungi</taxon>
        <taxon>Dikarya</taxon>
        <taxon>Basidiomycota</taxon>
        <taxon>Agaricomycotina</taxon>
        <taxon>Agaricomycetes</taxon>
        <taxon>Agaricomycetidae</taxon>
        <taxon>Agaricales</taxon>
        <taxon>Agaricales incertae sedis</taxon>
        <taxon>Dendrothele</taxon>
    </lineage>
</organism>
<sequence>MFGDKAELSPHLNRPRLYHRPPQQPPPPPPPPPSCYLQSPRPPPPSLFPLPHQLAGAAPLLLPRAPPPHKRASAYFQRTPPRPSRRVRNARNPRNPFMDRESSRLSFYTHVTPRLFQSRKPRMQSATTSANNSTPPTFPSSSPQVRSTFKATAGSRSRKRPVGDPKGPSVHYEHVATKAMLTPRLPPPSLPINHPVPTHYWALHLSRASNLLFKEPLPQFLMSLVPHKSVPMKWTLGSGR</sequence>
<feature type="compositionally biased region" description="Pro residues" evidence="1">
    <location>
        <begin position="22"/>
        <end position="48"/>
    </location>
</feature>
<evidence type="ECO:0000256" key="1">
    <source>
        <dbReference type="SAM" id="MobiDB-lite"/>
    </source>
</evidence>
<feature type="compositionally biased region" description="Low complexity" evidence="1">
    <location>
        <begin position="49"/>
        <end position="63"/>
    </location>
</feature>
<dbReference type="AlphaFoldDB" id="A0A4S8KMV4"/>
<reference evidence="2 3" key="1">
    <citation type="journal article" date="2019" name="Nat. Ecol. Evol.">
        <title>Megaphylogeny resolves global patterns of mushroom evolution.</title>
        <authorList>
            <person name="Varga T."/>
            <person name="Krizsan K."/>
            <person name="Foldi C."/>
            <person name="Dima B."/>
            <person name="Sanchez-Garcia M."/>
            <person name="Sanchez-Ramirez S."/>
            <person name="Szollosi G.J."/>
            <person name="Szarkandi J.G."/>
            <person name="Papp V."/>
            <person name="Albert L."/>
            <person name="Andreopoulos W."/>
            <person name="Angelini C."/>
            <person name="Antonin V."/>
            <person name="Barry K.W."/>
            <person name="Bougher N.L."/>
            <person name="Buchanan P."/>
            <person name="Buyck B."/>
            <person name="Bense V."/>
            <person name="Catcheside P."/>
            <person name="Chovatia M."/>
            <person name="Cooper J."/>
            <person name="Damon W."/>
            <person name="Desjardin D."/>
            <person name="Finy P."/>
            <person name="Geml J."/>
            <person name="Haridas S."/>
            <person name="Hughes K."/>
            <person name="Justo A."/>
            <person name="Karasinski D."/>
            <person name="Kautmanova I."/>
            <person name="Kiss B."/>
            <person name="Kocsube S."/>
            <person name="Kotiranta H."/>
            <person name="LaButti K.M."/>
            <person name="Lechner B.E."/>
            <person name="Liimatainen K."/>
            <person name="Lipzen A."/>
            <person name="Lukacs Z."/>
            <person name="Mihaltcheva S."/>
            <person name="Morgado L.N."/>
            <person name="Niskanen T."/>
            <person name="Noordeloos M.E."/>
            <person name="Ohm R.A."/>
            <person name="Ortiz-Santana B."/>
            <person name="Ovrebo C."/>
            <person name="Racz N."/>
            <person name="Riley R."/>
            <person name="Savchenko A."/>
            <person name="Shiryaev A."/>
            <person name="Soop K."/>
            <person name="Spirin V."/>
            <person name="Szebenyi C."/>
            <person name="Tomsovsky M."/>
            <person name="Tulloss R.E."/>
            <person name="Uehling J."/>
            <person name="Grigoriev I.V."/>
            <person name="Vagvolgyi C."/>
            <person name="Papp T."/>
            <person name="Martin F.M."/>
            <person name="Miettinen O."/>
            <person name="Hibbett D.S."/>
            <person name="Nagy L.G."/>
        </authorList>
    </citation>
    <scope>NUCLEOTIDE SEQUENCE [LARGE SCALE GENOMIC DNA]</scope>
    <source>
        <strain evidence="2 3">CBS 962.96</strain>
    </source>
</reference>
<gene>
    <name evidence="2" type="ORF">K435DRAFT_878589</name>
</gene>
<keyword evidence="3" id="KW-1185">Reference proteome</keyword>
<name>A0A4S8KMV4_DENBC</name>
<protein>
    <submittedName>
        <fullName evidence="2">Uncharacterized protein</fullName>
    </submittedName>
</protein>
<dbReference type="EMBL" id="ML180658">
    <property type="protein sequence ID" value="THU76899.1"/>
    <property type="molecule type" value="Genomic_DNA"/>
</dbReference>
<evidence type="ECO:0000313" key="2">
    <source>
        <dbReference type="EMBL" id="THU76899.1"/>
    </source>
</evidence>
<feature type="region of interest" description="Disordered" evidence="1">
    <location>
        <begin position="1"/>
        <end position="100"/>
    </location>
</feature>